<feature type="transmembrane region" description="Helical" evidence="7">
    <location>
        <begin position="146"/>
        <end position="166"/>
    </location>
</feature>
<dbReference type="HOGENOM" id="CLU_051062_1_1_1"/>
<evidence type="ECO:0000256" key="4">
    <source>
        <dbReference type="ARBA" id="ARBA00022989"/>
    </source>
</evidence>
<sequence>MSGNIDQIVGNENSLQVPQLDGEHNSQSSVASSNLPSLHTPLSRTTLMSDAEHTVINNQRLLKRDLQQPSAGEFNPGYSTWPTRQIGNSAAIGLACFALTAFIVGLYLAKAMGITIPNVVVAPAIFYGGIAQFLAGVCELIKGNTFAGTAFVSYGSFWLSFGAIYINNFGIAQAYESHPEQFNNAVGFFLLGWGIFTFMLLLVVLKLTWPFIGLFISLDFAFFMLAAGFMTDSFRVRRGGGILIVISAIFGWYSCFSGVSTVHNSYLVLPTGTVPRLHKSKKIPA</sequence>
<keyword evidence="5 7" id="KW-0472">Membrane</keyword>
<dbReference type="InParanoid" id="A5E5B5"/>
<comment type="subcellular location">
    <subcellularLocation>
        <location evidence="1">Membrane</location>
        <topology evidence="1">Multi-pass membrane protein</topology>
    </subcellularLocation>
</comment>
<dbReference type="PANTHER" id="PTHR31123">
    <property type="entry name" value="ACCUMULATION OF DYADS PROTEIN 2-RELATED"/>
    <property type="match status" value="1"/>
</dbReference>
<feature type="compositionally biased region" description="Polar residues" evidence="6">
    <location>
        <begin position="25"/>
        <end position="36"/>
    </location>
</feature>
<gene>
    <name evidence="8" type="ORF">LELG_04804</name>
</gene>
<dbReference type="InterPro" id="IPR051633">
    <property type="entry name" value="AceTr"/>
</dbReference>
<keyword evidence="4 7" id="KW-1133">Transmembrane helix</keyword>
<dbReference type="Pfam" id="PF01184">
    <property type="entry name" value="Gpr1_Fun34_YaaH"/>
    <property type="match status" value="1"/>
</dbReference>
<evidence type="ECO:0000256" key="7">
    <source>
        <dbReference type="SAM" id="Phobius"/>
    </source>
</evidence>
<name>A5E5B5_LODEL</name>
<feature type="transmembrane region" description="Helical" evidence="7">
    <location>
        <begin position="211"/>
        <end position="230"/>
    </location>
</feature>
<comment type="similarity">
    <text evidence="2">Belongs to the acetate uptake transporter (AceTr) (TC 2.A.96) family.</text>
</comment>
<feature type="transmembrane region" description="Helical" evidence="7">
    <location>
        <begin position="242"/>
        <end position="262"/>
    </location>
</feature>
<keyword evidence="9" id="KW-1185">Reference proteome</keyword>
<evidence type="ECO:0000256" key="1">
    <source>
        <dbReference type="ARBA" id="ARBA00004141"/>
    </source>
</evidence>
<dbReference type="AlphaFoldDB" id="A5E5B5"/>
<dbReference type="EMBL" id="CH981530">
    <property type="protein sequence ID" value="EDK46623.1"/>
    <property type="molecule type" value="Genomic_DNA"/>
</dbReference>
<dbReference type="OrthoDB" id="3648309at2759"/>
<dbReference type="KEGG" id="lel:PVL30_005536"/>
<dbReference type="VEuPathDB" id="FungiDB:LELG_04804"/>
<evidence type="ECO:0000313" key="8">
    <source>
        <dbReference type="EMBL" id="EDK46623.1"/>
    </source>
</evidence>
<dbReference type="InterPro" id="IPR000791">
    <property type="entry name" value="Gpr1/Fun34/SatP-like"/>
</dbReference>
<dbReference type="PANTHER" id="PTHR31123:SF1">
    <property type="entry name" value="ACCUMULATION OF DYADS PROTEIN 2-RELATED"/>
    <property type="match status" value="1"/>
</dbReference>
<dbReference type="GeneID" id="5231228"/>
<evidence type="ECO:0000313" key="9">
    <source>
        <dbReference type="Proteomes" id="UP000001996"/>
    </source>
</evidence>
<dbReference type="GO" id="GO:0015123">
    <property type="term" value="F:acetate transmembrane transporter activity"/>
    <property type="evidence" value="ECO:0007669"/>
    <property type="project" value="TreeGrafter"/>
</dbReference>
<dbReference type="GO" id="GO:0005886">
    <property type="term" value="C:plasma membrane"/>
    <property type="evidence" value="ECO:0007669"/>
    <property type="project" value="TreeGrafter"/>
</dbReference>
<accession>A5E5B5</accession>
<organism evidence="8 9">
    <name type="scientific">Lodderomyces elongisporus (strain ATCC 11503 / CBS 2605 / JCM 1781 / NBRC 1676 / NRRL YB-4239)</name>
    <name type="common">Yeast</name>
    <name type="synonym">Saccharomyces elongisporus</name>
    <dbReference type="NCBI Taxonomy" id="379508"/>
    <lineage>
        <taxon>Eukaryota</taxon>
        <taxon>Fungi</taxon>
        <taxon>Dikarya</taxon>
        <taxon>Ascomycota</taxon>
        <taxon>Saccharomycotina</taxon>
        <taxon>Pichiomycetes</taxon>
        <taxon>Debaryomycetaceae</taxon>
        <taxon>Candida/Lodderomyces clade</taxon>
        <taxon>Lodderomyces</taxon>
    </lineage>
</organism>
<feature type="transmembrane region" description="Helical" evidence="7">
    <location>
        <begin position="186"/>
        <end position="205"/>
    </location>
</feature>
<dbReference type="eggNOG" id="ENOG502QUJS">
    <property type="taxonomic scope" value="Eukaryota"/>
</dbReference>
<evidence type="ECO:0008006" key="10">
    <source>
        <dbReference type="Google" id="ProtNLM"/>
    </source>
</evidence>
<dbReference type="OMA" id="SFWIAYA"/>
<reference evidence="8 9" key="1">
    <citation type="journal article" date="2009" name="Nature">
        <title>Evolution of pathogenicity and sexual reproduction in eight Candida genomes.</title>
        <authorList>
            <person name="Butler G."/>
            <person name="Rasmussen M.D."/>
            <person name="Lin M.F."/>
            <person name="Santos M.A."/>
            <person name="Sakthikumar S."/>
            <person name="Munro C.A."/>
            <person name="Rheinbay E."/>
            <person name="Grabherr M."/>
            <person name="Forche A."/>
            <person name="Reedy J.L."/>
            <person name="Agrafioti I."/>
            <person name="Arnaud M.B."/>
            <person name="Bates S."/>
            <person name="Brown A.J."/>
            <person name="Brunke S."/>
            <person name="Costanzo M.C."/>
            <person name="Fitzpatrick D.A."/>
            <person name="de Groot P.W."/>
            <person name="Harris D."/>
            <person name="Hoyer L.L."/>
            <person name="Hube B."/>
            <person name="Klis F.M."/>
            <person name="Kodira C."/>
            <person name="Lennard N."/>
            <person name="Logue M.E."/>
            <person name="Martin R."/>
            <person name="Neiman A.M."/>
            <person name="Nikolaou E."/>
            <person name="Quail M.A."/>
            <person name="Quinn J."/>
            <person name="Santos M.C."/>
            <person name="Schmitzberger F.F."/>
            <person name="Sherlock G."/>
            <person name="Shah P."/>
            <person name="Silverstein K.A."/>
            <person name="Skrzypek M.S."/>
            <person name="Soll D."/>
            <person name="Staggs R."/>
            <person name="Stansfield I."/>
            <person name="Stumpf M.P."/>
            <person name="Sudbery P.E."/>
            <person name="Srikantha T."/>
            <person name="Zeng Q."/>
            <person name="Berman J."/>
            <person name="Berriman M."/>
            <person name="Heitman J."/>
            <person name="Gow N.A."/>
            <person name="Lorenz M.C."/>
            <person name="Birren B.W."/>
            <person name="Kellis M."/>
            <person name="Cuomo C.A."/>
        </authorList>
    </citation>
    <scope>NUCLEOTIDE SEQUENCE [LARGE SCALE GENOMIC DNA]</scope>
    <source>
        <strain evidence="9">ATCC 11503 / BCRC 21390 / CBS 2605 / JCM 1781 / NBRC 1676 / NRRL YB-4239</strain>
    </source>
</reference>
<proteinExistence type="inferred from homology"/>
<keyword evidence="3 7" id="KW-0812">Transmembrane</keyword>
<protein>
    <recommendedName>
        <fullName evidence="10">Protein FUN34</fullName>
    </recommendedName>
</protein>
<dbReference type="Proteomes" id="UP000001996">
    <property type="component" value="Unassembled WGS sequence"/>
</dbReference>
<feature type="transmembrane region" description="Helical" evidence="7">
    <location>
        <begin position="116"/>
        <end position="134"/>
    </location>
</feature>
<dbReference type="NCBIfam" id="NF038013">
    <property type="entry name" value="AceTr_1"/>
    <property type="match status" value="1"/>
</dbReference>
<feature type="transmembrane region" description="Helical" evidence="7">
    <location>
        <begin position="90"/>
        <end position="109"/>
    </location>
</feature>
<evidence type="ECO:0000256" key="2">
    <source>
        <dbReference type="ARBA" id="ARBA00005587"/>
    </source>
</evidence>
<evidence type="ECO:0000256" key="3">
    <source>
        <dbReference type="ARBA" id="ARBA00022692"/>
    </source>
</evidence>
<evidence type="ECO:0000256" key="6">
    <source>
        <dbReference type="SAM" id="MobiDB-lite"/>
    </source>
</evidence>
<evidence type="ECO:0000256" key="5">
    <source>
        <dbReference type="ARBA" id="ARBA00023136"/>
    </source>
</evidence>
<feature type="region of interest" description="Disordered" evidence="6">
    <location>
        <begin position="17"/>
        <end position="36"/>
    </location>
</feature>